<keyword evidence="3" id="KW-1015">Disulfide bond</keyword>
<evidence type="ECO:0000256" key="4">
    <source>
        <dbReference type="ARBA" id="ARBA00023180"/>
    </source>
</evidence>
<dbReference type="EMBL" id="BEGY01000042">
    <property type="protein sequence ID" value="GAX79461.1"/>
    <property type="molecule type" value="Genomic_DNA"/>
</dbReference>
<dbReference type="InterPro" id="IPR017853">
    <property type="entry name" value="GH"/>
</dbReference>
<keyword evidence="2 6" id="KW-0732">Signal</keyword>
<keyword evidence="4" id="KW-0325">Glycoprotein</keyword>
<feature type="chain" id="PRO_5012603290" evidence="6">
    <location>
        <begin position="34"/>
        <end position="676"/>
    </location>
</feature>
<evidence type="ECO:0000256" key="6">
    <source>
        <dbReference type="SAM" id="SignalP"/>
    </source>
</evidence>
<dbReference type="InterPro" id="IPR004886">
    <property type="entry name" value="Glucanosyltransferase"/>
</dbReference>
<evidence type="ECO:0000313" key="7">
    <source>
        <dbReference type="EMBL" id="GAX79461.1"/>
    </source>
</evidence>
<dbReference type="PANTHER" id="PTHR31468">
    <property type="entry name" value="1,3-BETA-GLUCANOSYLTRANSFERASE GAS1"/>
    <property type="match status" value="1"/>
</dbReference>
<feature type="region of interest" description="Disordered" evidence="5">
    <location>
        <begin position="132"/>
        <end position="159"/>
    </location>
</feature>
<dbReference type="Proteomes" id="UP000232323">
    <property type="component" value="Unassembled WGS sequence"/>
</dbReference>
<dbReference type="AlphaFoldDB" id="A0A250X8Q2"/>
<comment type="similarity">
    <text evidence="1">Belongs to the glycosyl hydrolase 72 family.</text>
</comment>
<dbReference type="PANTHER" id="PTHR31468:SF2">
    <property type="entry name" value="1,3-BETA-GLUCANOSYLTRANSFERASE GAS1"/>
    <property type="match status" value="1"/>
</dbReference>
<gene>
    <name evidence="7" type="ORF">CEUSTIGMA_g6902.t1</name>
</gene>
<evidence type="ECO:0000313" key="8">
    <source>
        <dbReference type="Proteomes" id="UP000232323"/>
    </source>
</evidence>
<dbReference type="Pfam" id="PF03198">
    <property type="entry name" value="Glyco_hydro_72"/>
    <property type="match status" value="1"/>
</dbReference>
<sequence>MAPIMSSKSKASLGCTLLPFIMATLSFSKITGAKQDLVNYGAQQDLGNYGSNSRYRRPLLLQFTDCTAPQVRNCSKACHVNAYCCHRGQHARPRCSPPGGLPLNPSFYKCDYQCLVPPTHITLLPHTAPPTPSFTASHPITSPSPPSPVGRHPPRPSLPSCTTTQSQQCSAFCSPNTYCCHHSNQSTSDCSSVGGLPLDSAIFFCDYQCLLSPAPPPPPQPSPSGPLQACDATQYSSCTEYCPPGSYCCHHNGESVPSCSSVGGAPLLYSANFTCDFQCLLPPAPPPSPVSSILACTTAQISTCSQYCSPSSYCCNHTDQATPSCSSVGGQPLQHSSTFSCDFQCLLPSALSPPPGHAPPASPPLPNAVQGMLPVPPPLTQPPLNAVYTVPPAPPLVPPPMKIASGFPSPVSNFSVQSVPIASSPTPGSSKTAIPPPPFSSLANQEGQSIIPPIVISGKFLYNNATMQQFSCRGIAFSPDTLNETTNSQDFFLDSEQASWGPYLDILANLSVNCLRLYQVCNVNDPGSQVPCGSHQLFMNAMAALGIYVIVPVVSGGTFYANTLRADLPAGINATANECYGSYRGQTLFRSAAARVSEFAQYSNTLAFSVGNELILNGYYPAVAGPALPGVATGIFSYPCAKALSKDLKVYMQENGLRAVPTLYAMQVRRWHLFSD</sequence>
<dbReference type="Gene3D" id="3.20.20.80">
    <property type="entry name" value="Glycosidases"/>
    <property type="match status" value="1"/>
</dbReference>
<dbReference type="GO" id="GO:0034411">
    <property type="term" value="P:cell wall (1-&gt;3)-beta-D-glucan biosynthetic process"/>
    <property type="evidence" value="ECO:0007669"/>
    <property type="project" value="TreeGrafter"/>
</dbReference>
<evidence type="ECO:0000256" key="5">
    <source>
        <dbReference type="SAM" id="MobiDB-lite"/>
    </source>
</evidence>
<keyword evidence="8" id="KW-1185">Reference proteome</keyword>
<feature type="signal peptide" evidence="6">
    <location>
        <begin position="1"/>
        <end position="33"/>
    </location>
</feature>
<name>A0A250X8Q2_9CHLO</name>
<evidence type="ECO:0000256" key="3">
    <source>
        <dbReference type="ARBA" id="ARBA00023157"/>
    </source>
</evidence>
<dbReference type="OrthoDB" id="421038at2759"/>
<dbReference type="GO" id="GO:0042124">
    <property type="term" value="F:1,3-beta-glucanosyltransferase activity"/>
    <property type="evidence" value="ECO:0007669"/>
    <property type="project" value="TreeGrafter"/>
</dbReference>
<organism evidence="7 8">
    <name type="scientific">Chlamydomonas eustigma</name>
    <dbReference type="NCBI Taxonomy" id="1157962"/>
    <lineage>
        <taxon>Eukaryota</taxon>
        <taxon>Viridiplantae</taxon>
        <taxon>Chlorophyta</taxon>
        <taxon>core chlorophytes</taxon>
        <taxon>Chlorophyceae</taxon>
        <taxon>CS clade</taxon>
        <taxon>Chlamydomonadales</taxon>
        <taxon>Chlamydomonadaceae</taxon>
        <taxon>Chlamydomonas</taxon>
    </lineage>
</organism>
<protein>
    <submittedName>
        <fullName evidence="7">Uncharacterized protein</fullName>
    </submittedName>
</protein>
<accession>A0A250X8Q2</accession>
<comment type="caution">
    <text evidence="7">The sequence shown here is derived from an EMBL/GenBank/DDBJ whole genome shotgun (WGS) entry which is preliminary data.</text>
</comment>
<dbReference type="SUPFAM" id="SSF51445">
    <property type="entry name" value="(Trans)glycosidases"/>
    <property type="match status" value="1"/>
</dbReference>
<reference evidence="7 8" key="1">
    <citation type="submission" date="2017-08" db="EMBL/GenBank/DDBJ databases">
        <title>Acidophilic green algal genome provides insights into adaptation to an acidic environment.</title>
        <authorList>
            <person name="Hirooka S."/>
            <person name="Hirose Y."/>
            <person name="Kanesaki Y."/>
            <person name="Higuchi S."/>
            <person name="Fujiwara T."/>
            <person name="Onuma R."/>
            <person name="Era A."/>
            <person name="Ohbayashi R."/>
            <person name="Uzuka A."/>
            <person name="Nozaki H."/>
            <person name="Yoshikawa H."/>
            <person name="Miyagishima S.Y."/>
        </authorList>
    </citation>
    <scope>NUCLEOTIDE SEQUENCE [LARGE SCALE GENOMIC DNA]</scope>
    <source>
        <strain evidence="7 8">NIES-2499</strain>
    </source>
</reference>
<dbReference type="GO" id="GO:0005886">
    <property type="term" value="C:plasma membrane"/>
    <property type="evidence" value="ECO:0007669"/>
    <property type="project" value="TreeGrafter"/>
</dbReference>
<evidence type="ECO:0000256" key="1">
    <source>
        <dbReference type="ARBA" id="ARBA00007528"/>
    </source>
</evidence>
<evidence type="ECO:0000256" key="2">
    <source>
        <dbReference type="ARBA" id="ARBA00022729"/>
    </source>
</evidence>
<proteinExistence type="inferred from homology"/>